<proteinExistence type="predicted"/>
<reference evidence="2" key="1">
    <citation type="journal article" date="2011" name="Nat. Biotechnol.">
        <title>The genomic sequence of the Chinese hamster ovary (CHO)-K1 cell line.</title>
        <authorList>
            <person name="Xu X."/>
            <person name="Nagarajan H."/>
            <person name="Lewis N.E."/>
            <person name="Pan S."/>
            <person name="Cai Z."/>
            <person name="Liu X."/>
            <person name="Chen W."/>
            <person name="Xie M."/>
            <person name="Wang W."/>
            <person name="Hammond S."/>
            <person name="Andersen M.R."/>
            <person name="Neff N."/>
            <person name="Passarelli B."/>
            <person name="Koh W."/>
            <person name="Fan H.C."/>
            <person name="Wang J."/>
            <person name="Gui Y."/>
            <person name="Lee K.H."/>
            <person name="Betenbaugh M.J."/>
            <person name="Quake S.R."/>
            <person name="Famili I."/>
            <person name="Palsson B.O."/>
            <person name="Wang J."/>
        </authorList>
    </citation>
    <scope>NUCLEOTIDE SEQUENCE [LARGE SCALE GENOMIC DNA]</scope>
    <source>
        <strain evidence="2">CHO K1 cell line</strain>
    </source>
</reference>
<accession>G3GX98</accession>
<protein>
    <submittedName>
        <fullName evidence="1">Uncharacterized protein</fullName>
    </submittedName>
</protein>
<dbReference type="InParanoid" id="G3GX98"/>
<dbReference type="EMBL" id="JH000058">
    <property type="protein sequence ID" value="EGW06195.1"/>
    <property type="molecule type" value="Genomic_DNA"/>
</dbReference>
<dbReference type="Proteomes" id="UP000001075">
    <property type="component" value="Unassembled WGS sequence"/>
</dbReference>
<organism evidence="1 2">
    <name type="scientific">Cricetulus griseus</name>
    <name type="common">Chinese hamster</name>
    <name type="synonym">Cricetulus barabensis griseus</name>
    <dbReference type="NCBI Taxonomy" id="10029"/>
    <lineage>
        <taxon>Eukaryota</taxon>
        <taxon>Metazoa</taxon>
        <taxon>Chordata</taxon>
        <taxon>Craniata</taxon>
        <taxon>Vertebrata</taxon>
        <taxon>Euteleostomi</taxon>
        <taxon>Mammalia</taxon>
        <taxon>Eutheria</taxon>
        <taxon>Euarchontoglires</taxon>
        <taxon>Glires</taxon>
        <taxon>Rodentia</taxon>
        <taxon>Myomorpha</taxon>
        <taxon>Muroidea</taxon>
        <taxon>Cricetidae</taxon>
        <taxon>Cricetinae</taxon>
        <taxon>Cricetulus</taxon>
    </lineage>
</organism>
<name>G3GX98_CRIGR</name>
<evidence type="ECO:0000313" key="2">
    <source>
        <dbReference type="Proteomes" id="UP000001075"/>
    </source>
</evidence>
<dbReference type="AlphaFoldDB" id="G3GX98"/>
<dbReference type="PROSITE" id="PS51257">
    <property type="entry name" value="PROKAR_LIPOPROTEIN"/>
    <property type="match status" value="1"/>
</dbReference>
<gene>
    <name evidence="1" type="ORF">I79_002333</name>
</gene>
<evidence type="ECO:0000313" key="1">
    <source>
        <dbReference type="EMBL" id="EGW06195.1"/>
    </source>
</evidence>
<sequence>MLHVREPLDPLWVLASLSSSCLRRWACVSTSGIFHGLTRLTLTPSSHDAIAWEQRMTRKPS</sequence>